<dbReference type="EMBL" id="SUTE01000042">
    <property type="protein sequence ID" value="MBE6505219.1"/>
    <property type="molecule type" value="Genomic_DNA"/>
</dbReference>
<protein>
    <recommendedName>
        <fullName evidence="3">4Fe-4S ferredoxin-type domain-containing protein</fullName>
    </recommendedName>
</protein>
<gene>
    <name evidence="4" type="ORF">E7Z73_05695</name>
</gene>
<dbReference type="Proteomes" id="UP000762703">
    <property type="component" value="Unassembled WGS sequence"/>
</dbReference>
<dbReference type="Pfam" id="PF00037">
    <property type="entry name" value="Fer4"/>
    <property type="match status" value="1"/>
</dbReference>
<feature type="domain" description="4Fe-4S ferredoxin-type" evidence="3">
    <location>
        <begin position="3"/>
        <end position="32"/>
    </location>
</feature>
<name>A0A8T3VAU9_9EURY</name>
<feature type="domain" description="4Fe-4S ferredoxin-type" evidence="3">
    <location>
        <begin position="37"/>
        <end position="60"/>
    </location>
</feature>
<evidence type="ECO:0000313" key="4">
    <source>
        <dbReference type="EMBL" id="MBE6505219.1"/>
    </source>
</evidence>
<keyword evidence="2" id="KW-0560">Oxidoreductase</keyword>
<evidence type="ECO:0000256" key="2">
    <source>
        <dbReference type="ARBA" id="ARBA00023002"/>
    </source>
</evidence>
<accession>A0A8T3VAU9</accession>
<reference evidence="4" key="1">
    <citation type="submission" date="2019-04" db="EMBL/GenBank/DDBJ databases">
        <title>Evolution of Biomass-Degrading Anaerobic Consortia Revealed by Metagenomics.</title>
        <authorList>
            <person name="Peng X."/>
        </authorList>
    </citation>
    <scope>NUCLEOTIDE SEQUENCE</scope>
    <source>
        <strain evidence="4">SIG12</strain>
    </source>
</reference>
<evidence type="ECO:0000256" key="1">
    <source>
        <dbReference type="ARBA" id="ARBA00007118"/>
    </source>
</evidence>
<sequence>MVEKLKINTELCSGCGLCKSVCIRDNIEIDETAYELENNCFECGHCMAICPEGAVSLIKYENQSDMIEEYNAREIPVDYDDLLQFLKQRRSIRWFKNKKIDKATFEKLFMGAYYSPSAQNMQDVEFAVLDEKLDEFMELVYDIIKVQEDEFFRIKEFGDYLKDKSSKKFHPLLWEGSQLILTFSSDKTSAVIANTRLELLAYSLGLGGFYSLFILKADEINHDKLMEFFPEIDKSKHMYSSFVIGYPKKRFRRTLPHDDITIKFL</sequence>
<evidence type="ECO:0000313" key="5">
    <source>
        <dbReference type="Proteomes" id="UP000762703"/>
    </source>
</evidence>
<comment type="caution">
    <text evidence="4">The sequence shown here is derived from an EMBL/GenBank/DDBJ whole genome shotgun (WGS) entry which is preliminary data.</text>
</comment>
<organism evidence="4 5">
    <name type="scientific">Methanobrevibacter millerae</name>
    <dbReference type="NCBI Taxonomy" id="230361"/>
    <lineage>
        <taxon>Archaea</taxon>
        <taxon>Methanobacteriati</taxon>
        <taxon>Methanobacteriota</taxon>
        <taxon>Methanomada group</taxon>
        <taxon>Methanobacteria</taxon>
        <taxon>Methanobacteriales</taxon>
        <taxon>Methanobacteriaceae</taxon>
        <taxon>Methanobrevibacter</taxon>
    </lineage>
</organism>
<dbReference type="PROSITE" id="PS00198">
    <property type="entry name" value="4FE4S_FER_1"/>
    <property type="match status" value="1"/>
</dbReference>
<dbReference type="Pfam" id="PF00881">
    <property type="entry name" value="Nitroreductase"/>
    <property type="match status" value="1"/>
</dbReference>
<proteinExistence type="inferred from homology"/>
<comment type="similarity">
    <text evidence="1">Belongs to the nitroreductase family.</text>
</comment>
<dbReference type="Gene3D" id="3.30.70.20">
    <property type="match status" value="1"/>
</dbReference>
<dbReference type="RefSeq" id="WP_303736859.1">
    <property type="nucleotide sequence ID" value="NZ_SUTE01000042.1"/>
</dbReference>
<dbReference type="InterPro" id="IPR029479">
    <property type="entry name" value="Nitroreductase"/>
</dbReference>
<dbReference type="SUPFAM" id="SSF54862">
    <property type="entry name" value="4Fe-4S ferredoxins"/>
    <property type="match status" value="1"/>
</dbReference>
<dbReference type="InterPro" id="IPR000415">
    <property type="entry name" value="Nitroreductase-like"/>
</dbReference>
<dbReference type="PANTHER" id="PTHR43673">
    <property type="entry name" value="NAD(P)H NITROREDUCTASE YDGI-RELATED"/>
    <property type="match status" value="1"/>
</dbReference>
<evidence type="ECO:0000259" key="3">
    <source>
        <dbReference type="PROSITE" id="PS51379"/>
    </source>
</evidence>
<dbReference type="PROSITE" id="PS51379">
    <property type="entry name" value="4FE4S_FER_2"/>
    <property type="match status" value="2"/>
</dbReference>
<dbReference type="InterPro" id="IPR017896">
    <property type="entry name" value="4Fe4S_Fe-S-bd"/>
</dbReference>
<dbReference type="PANTHER" id="PTHR43673:SF10">
    <property type="entry name" value="NADH DEHYDROGENASE_NAD(P)H NITROREDUCTASE XCC3605-RELATED"/>
    <property type="match status" value="1"/>
</dbReference>
<dbReference type="InterPro" id="IPR017900">
    <property type="entry name" value="4Fe4S_Fe_S_CS"/>
</dbReference>
<dbReference type="AlphaFoldDB" id="A0A8T3VAU9"/>
<dbReference type="SUPFAM" id="SSF55469">
    <property type="entry name" value="FMN-dependent nitroreductase-like"/>
    <property type="match status" value="1"/>
</dbReference>
<dbReference type="GO" id="GO:0016491">
    <property type="term" value="F:oxidoreductase activity"/>
    <property type="evidence" value="ECO:0007669"/>
    <property type="project" value="UniProtKB-KW"/>
</dbReference>
<dbReference type="Gene3D" id="3.40.109.10">
    <property type="entry name" value="NADH Oxidase"/>
    <property type="match status" value="1"/>
</dbReference>